<evidence type="ECO:0000313" key="1">
    <source>
        <dbReference type="EMBL" id="QRW17812.1"/>
    </source>
</evidence>
<dbReference type="KEGG" id="rsx:RhiXN_02736"/>
<dbReference type="Proteomes" id="UP000650533">
    <property type="component" value="Chromosome 3"/>
</dbReference>
<gene>
    <name evidence="1" type="ORF">RhiXN_02736</name>
</gene>
<proteinExistence type="predicted"/>
<accession>A0A8H8NS79</accession>
<dbReference type="EMBL" id="CP059660">
    <property type="protein sequence ID" value="QRW17812.1"/>
    <property type="molecule type" value="Genomic_DNA"/>
</dbReference>
<name>A0A8H8NS79_9AGAM</name>
<reference evidence="1" key="1">
    <citation type="submission" date="2020-05" db="EMBL/GenBank/DDBJ databases">
        <title>Evolutionary and genomic comparisons of hybrid uninucleate and nonhybrid Rhizoctonia fungi.</title>
        <authorList>
            <person name="Li C."/>
            <person name="Chen X."/>
        </authorList>
    </citation>
    <scope>NUCLEOTIDE SEQUENCE</scope>
    <source>
        <strain evidence="1">AG-1 IA</strain>
    </source>
</reference>
<dbReference type="AlphaFoldDB" id="A0A8H8NS79"/>
<dbReference type="RefSeq" id="XP_043178049.1">
    <property type="nucleotide sequence ID" value="XM_043322553.1"/>
</dbReference>
<protein>
    <submittedName>
        <fullName evidence="1">Uncharacterized protein</fullName>
    </submittedName>
</protein>
<evidence type="ECO:0000313" key="2">
    <source>
        <dbReference type="Proteomes" id="UP000650533"/>
    </source>
</evidence>
<dbReference type="GeneID" id="67025016"/>
<organism evidence="1 2">
    <name type="scientific">Rhizoctonia solani</name>
    <dbReference type="NCBI Taxonomy" id="456999"/>
    <lineage>
        <taxon>Eukaryota</taxon>
        <taxon>Fungi</taxon>
        <taxon>Dikarya</taxon>
        <taxon>Basidiomycota</taxon>
        <taxon>Agaricomycotina</taxon>
        <taxon>Agaricomycetes</taxon>
        <taxon>Cantharellales</taxon>
        <taxon>Ceratobasidiaceae</taxon>
        <taxon>Rhizoctonia</taxon>
    </lineage>
</organism>
<sequence length="66" mass="8039">MFDENDVWGVFYDDPTLQWPYWSLVWDSLTCFSTDRQASVRDRRFIPNLAKTVRKWFEPIPSPYTF</sequence>